<dbReference type="AlphaFoldDB" id="A0AA88I016"/>
<protein>
    <submittedName>
        <fullName evidence="3">Uncharacterized protein</fullName>
    </submittedName>
</protein>
<keyword evidence="2" id="KW-0732">Signal</keyword>
<keyword evidence="1" id="KW-0812">Transmembrane</keyword>
<evidence type="ECO:0000313" key="4">
    <source>
        <dbReference type="Proteomes" id="UP001187531"/>
    </source>
</evidence>
<name>A0AA88I016_ARTSF</name>
<evidence type="ECO:0000256" key="1">
    <source>
        <dbReference type="SAM" id="Phobius"/>
    </source>
</evidence>
<feature type="transmembrane region" description="Helical" evidence="1">
    <location>
        <begin position="135"/>
        <end position="156"/>
    </location>
</feature>
<feature type="chain" id="PRO_5041642219" evidence="2">
    <location>
        <begin position="20"/>
        <end position="157"/>
    </location>
</feature>
<evidence type="ECO:0000256" key="2">
    <source>
        <dbReference type="SAM" id="SignalP"/>
    </source>
</evidence>
<keyword evidence="1" id="KW-0472">Membrane</keyword>
<accession>A0AA88I016</accession>
<feature type="non-terminal residue" evidence="3">
    <location>
        <position position="1"/>
    </location>
</feature>
<evidence type="ECO:0000313" key="3">
    <source>
        <dbReference type="EMBL" id="KAK2718864.1"/>
    </source>
</evidence>
<reference evidence="3" key="1">
    <citation type="submission" date="2023-07" db="EMBL/GenBank/DDBJ databases">
        <title>Chromosome-level genome assembly of Artemia franciscana.</title>
        <authorList>
            <person name="Jo E."/>
        </authorList>
    </citation>
    <scope>NUCLEOTIDE SEQUENCE</scope>
    <source>
        <tissue evidence="3">Whole body</tissue>
    </source>
</reference>
<proteinExistence type="predicted"/>
<gene>
    <name evidence="3" type="ORF">QYM36_006016</name>
</gene>
<organism evidence="3 4">
    <name type="scientific">Artemia franciscana</name>
    <name type="common">Brine shrimp</name>
    <name type="synonym">Artemia sanfranciscana</name>
    <dbReference type="NCBI Taxonomy" id="6661"/>
    <lineage>
        <taxon>Eukaryota</taxon>
        <taxon>Metazoa</taxon>
        <taxon>Ecdysozoa</taxon>
        <taxon>Arthropoda</taxon>
        <taxon>Crustacea</taxon>
        <taxon>Branchiopoda</taxon>
        <taxon>Anostraca</taxon>
        <taxon>Artemiidae</taxon>
        <taxon>Artemia</taxon>
    </lineage>
</organism>
<dbReference type="Proteomes" id="UP001187531">
    <property type="component" value="Unassembled WGS sequence"/>
</dbReference>
<keyword evidence="1" id="KW-1133">Transmembrane helix</keyword>
<feature type="non-terminal residue" evidence="3">
    <location>
        <position position="157"/>
    </location>
</feature>
<dbReference type="EMBL" id="JAVRJZ010000009">
    <property type="protein sequence ID" value="KAK2718864.1"/>
    <property type="molecule type" value="Genomic_DNA"/>
</dbReference>
<comment type="caution">
    <text evidence="3">The sequence shown here is derived from an EMBL/GenBank/DDBJ whole genome shotgun (WGS) entry which is preliminary data.</text>
</comment>
<keyword evidence="4" id="KW-1185">Reference proteome</keyword>
<feature type="signal peptide" evidence="2">
    <location>
        <begin position="1"/>
        <end position="19"/>
    </location>
</feature>
<sequence>KMRVEGVLFAISLVSQLKAFKQCAEDQDCPIGTVCNVSRNLCIIAKKNKKALYNAATRRYGTEVLALNIAGATPNLATQIPTTETTTTAVLNSDKIAMSPSFEDAKKRFIEIDVDTHDIHIPQMMLTLQNFYERLILLVGAIIILPIGIALGLPFLV</sequence>